<dbReference type="EMBL" id="PRFC01000067">
    <property type="protein sequence ID" value="PWV10677.1"/>
    <property type="molecule type" value="Genomic_DNA"/>
</dbReference>
<evidence type="ECO:0000313" key="2">
    <source>
        <dbReference type="EMBL" id="PWV10677.1"/>
    </source>
</evidence>
<dbReference type="GO" id="GO:0016740">
    <property type="term" value="F:transferase activity"/>
    <property type="evidence" value="ECO:0007669"/>
    <property type="project" value="UniProtKB-KW"/>
</dbReference>
<dbReference type="VEuPathDB" id="TriTrypDB:C3747_67g142"/>
<feature type="region of interest" description="Disordered" evidence="1">
    <location>
        <begin position="26"/>
        <end position="48"/>
    </location>
</feature>
<keyword evidence="2" id="KW-0808">Transferase</keyword>
<evidence type="ECO:0000256" key="1">
    <source>
        <dbReference type="SAM" id="MobiDB-lite"/>
    </source>
</evidence>
<protein>
    <submittedName>
        <fullName evidence="2">Putative oligosaccharyl transferase subunit</fullName>
    </submittedName>
</protein>
<dbReference type="Proteomes" id="UP000246078">
    <property type="component" value="Unassembled WGS sequence"/>
</dbReference>
<accession>A0A2V2WQF6</accession>
<name>A0A2V2WQF6_TRYCR</name>
<sequence length="158" mass="18067">MSLGSTPARRSTICFRLAYRSRQRPGEDLQGDECERGRARRGWRDPKNRKCDAPGSWLCTGQYPPAKEIQEMLARRIDYGQLEDFNRGKRDDAYYRAYMRPLPAMKGVARGLGKVCAGAQIRFKIRVCARQGPLCLVAVPRTICLTQPYFYFGVRALQ</sequence>
<gene>
    <name evidence="2" type="ORF">C3747_67g142</name>
</gene>
<dbReference type="AlphaFoldDB" id="A0A2V2WQF6"/>
<feature type="compositionally biased region" description="Basic and acidic residues" evidence="1">
    <location>
        <begin position="33"/>
        <end position="48"/>
    </location>
</feature>
<dbReference type="VEuPathDB" id="TriTrypDB:TcBrA4_0099000"/>
<organism evidence="2 3">
    <name type="scientific">Trypanosoma cruzi</name>
    <dbReference type="NCBI Taxonomy" id="5693"/>
    <lineage>
        <taxon>Eukaryota</taxon>
        <taxon>Discoba</taxon>
        <taxon>Euglenozoa</taxon>
        <taxon>Kinetoplastea</taxon>
        <taxon>Metakinetoplastina</taxon>
        <taxon>Trypanosomatida</taxon>
        <taxon>Trypanosomatidae</taxon>
        <taxon>Trypanosoma</taxon>
        <taxon>Schizotrypanum</taxon>
    </lineage>
</organism>
<proteinExistence type="predicted"/>
<comment type="caution">
    <text evidence="2">The sequence shown here is derived from an EMBL/GenBank/DDBJ whole genome shotgun (WGS) entry which is preliminary data.</text>
</comment>
<evidence type="ECO:0000313" key="3">
    <source>
        <dbReference type="Proteomes" id="UP000246078"/>
    </source>
</evidence>
<reference evidence="2 3" key="1">
    <citation type="journal article" date="2018" name="Microb. Genom.">
        <title>Expanding an expanded genome: long-read sequencing of Trypanosoma cruzi.</title>
        <authorList>
            <person name="Berna L."/>
            <person name="Rodriguez M."/>
            <person name="Chiribao M.L."/>
            <person name="Parodi-Talice A."/>
            <person name="Pita S."/>
            <person name="Rijo G."/>
            <person name="Alvarez-Valin F."/>
            <person name="Robello C."/>
        </authorList>
    </citation>
    <scope>NUCLEOTIDE SEQUENCE [LARGE SCALE GENOMIC DNA]</scope>
    <source>
        <strain evidence="2 3">TCC</strain>
    </source>
</reference>